<proteinExistence type="predicted"/>
<gene>
    <name evidence="2" type="ORF">B1756_08995</name>
</gene>
<evidence type="ECO:0000256" key="1">
    <source>
        <dbReference type="SAM" id="MobiDB-lite"/>
    </source>
</evidence>
<feature type="region of interest" description="Disordered" evidence="1">
    <location>
        <begin position="23"/>
        <end position="55"/>
    </location>
</feature>
<dbReference type="Proteomes" id="UP000250088">
    <property type="component" value="Chromosome"/>
</dbReference>
<dbReference type="EMBL" id="CP019893">
    <property type="protein sequence ID" value="ARS91764.1"/>
    <property type="molecule type" value="Genomic_DNA"/>
</dbReference>
<evidence type="ECO:0000313" key="2">
    <source>
        <dbReference type="EMBL" id="ARS91764.1"/>
    </source>
</evidence>
<feature type="region of interest" description="Disordered" evidence="1">
    <location>
        <begin position="71"/>
        <end position="117"/>
    </location>
</feature>
<accession>A0A2Z2I1M9</accession>
<keyword evidence="3" id="KW-1185">Reference proteome</keyword>
<evidence type="ECO:0000313" key="3">
    <source>
        <dbReference type="Proteomes" id="UP000250088"/>
    </source>
</evidence>
<dbReference type="KEGG" id="naj:B1756_08995"/>
<reference evidence="3" key="1">
    <citation type="submission" date="2017-02" db="EMBL/GenBank/DDBJ databases">
        <title>Natronthermophilus aegyptiacus gen. nov.,sp. nov., an aerobic, extremely halophilic alkalithermophilic archaeon isolated from the athalassohaline Wadi An Natrun, Egypt.</title>
        <authorList>
            <person name="Zhao B."/>
        </authorList>
    </citation>
    <scope>NUCLEOTIDE SEQUENCE [LARGE SCALE GENOMIC DNA]</scope>
    <source>
        <strain evidence="3">JW/NM-HA 15</strain>
    </source>
</reference>
<protein>
    <submittedName>
        <fullName evidence="2">Uncharacterized protein</fullName>
    </submittedName>
</protein>
<sequence length="350" mass="39227">MLTALDDLTRRVDELVVRVERLEADQQAARTDRDRLEGEGTRADAPRSDQDHDDHDRLTTLEQTVTQLETQLSTTVDRLDGLEANEPDETTETHQTDEPDETHTTHDQTTPTDPDPIEARLTAHERKLAANKDRIAELQSRELEKGAHLLAATVDVDTVEVPENRLERIRKDDGRQYYRLPEQADPLERGGSVTLAYGDLLPIQQLARMDDEMLRSAANALPTRLAAKLWQARTDPSVGDDPWEPGCKDIAEYVTASDLKHWIRRQEPGISDTYAKKLVSRVIDAVLDLSNNRVAVRKRNQRKNGLEYTERRLVLPADVEIPGETTTDDSRGEGSRGEGSSGEGSSGEET</sequence>
<dbReference type="AlphaFoldDB" id="A0A2Z2I1M9"/>
<dbReference type="Pfam" id="PF26032">
    <property type="entry name" value="DUF8008"/>
    <property type="match status" value="1"/>
</dbReference>
<dbReference type="InterPro" id="IPR058321">
    <property type="entry name" value="DUF8008"/>
</dbReference>
<feature type="compositionally biased region" description="Basic and acidic residues" evidence="1">
    <location>
        <begin position="91"/>
        <end position="106"/>
    </location>
</feature>
<name>A0A2Z2I1M9_9EURY</name>
<organism evidence="2 3">
    <name type="scientific">Natrarchaeobaculum aegyptiacum</name>
    <dbReference type="NCBI Taxonomy" id="745377"/>
    <lineage>
        <taxon>Archaea</taxon>
        <taxon>Methanobacteriati</taxon>
        <taxon>Methanobacteriota</taxon>
        <taxon>Stenosarchaea group</taxon>
        <taxon>Halobacteria</taxon>
        <taxon>Halobacteriales</taxon>
        <taxon>Natrialbaceae</taxon>
        <taxon>Natrarchaeobaculum</taxon>
    </lineage>
</organism>
<feature type="compositionally biased region" description="Gly residues" evidence="1">
    <location>
        <begin position="337"/>
        <end position="350"/>
    </location>
</feature>
<feature type="region of interest" description="Disordered" evidence="1">
    <location>
        <begin position="313"/>
        <end position="350"/>
    </location>
</feature>